<evidence type="ECO:0000259" key="3">
    <source>
        <dbReference type="PROSITE" id="PS50887"/>
    </source>
</evidence>
<accession>A0A7U6GDN5</accession>
<dbReference type="InterPro" id="IPR029016">
    <property type="entry name" value="GAF-like_dom_sf"/>
</dbReference>
<dbReference type="InterPro" id="IPR043128">
    <property type="entry name" value="Rev_trsase/Diguanyl_cyclase"/>
</dbReference>
<keyword evidence="5" id="KW-1185">Reference proteome</keyword>
<dbReference type="GO" id="GO:1902201">
    <property type="term" value="P:negative regulation of bacterial-type flagellum-dependent cell motility"/>
    <property type="evidence" value="ECO:0007669"/>
    <property type="project" value="TreeGrafter"/>
</dbReference>
<dbReference type="EC" id="2.7.7.65" evidence="1"/>
<dbReference type="SUPFAM" id="SSF55073">
    <property type="entry name" value="Nucleotide cyclase"/>
    <property type="match status" value="1"/>
</dbReference>
<organism evidence="4 5">
    <name type="scientific">Caldisericum exile (strain DSM 21853 / NBRC 104410 / AZM16c01)</name>
    <dbReference type="NCBI Taxonomy" id="511051"/>
    <lineage>
        <taxon>Bacteria</taxon>
        <taxon>Pseudomonadati</taxon>
        <taxon>Caldisericota/Cryosericota group</taxon>
        <taxon>Caldisericota</taxon>
        <taxon>Caldisericia</taxon>
        <taxon>Caldisericales</taxon>
        <taxon>Caldisericaceae</taxon>
        <taxon>Caldisericum</taxon>
    </lineage>
</organism>
<dbReference type="GO" id="GO:0043709">
    <property type="term" value="P:cell adhesion involved in single-species biofilm formation"/>
    <property type="evidence" value="ECO:0007669"/>
    <property type="project" value="TreeGrafter"/>
</dbReference>
<protein>
    <recommendedName>
        <fullName evidence="1">diguanylate cyclase</fullName>
        <ecNumber evidence="1">2.7.7.65</ecNumber>
    </recommendedName>
</protein>
<dbReference type="RefSeq" id="WP_014452898.1">
    <property type="nucleotide sequence ID" value="NC_017096.1"/>
</dbReference>
<dbReference type="Proteomes" id="UP000004793">
    <property type="component" value="Chromosome"/>
</dbReference>
<dbReference type="AlphaFoldDB" id="A0A7U6GDN5"/>
<sequence>MKDDLEQILKSFGEIESSLTIEEALWKLSNLTLFIFKAESVTIMDVSEIPYHFVVLKNVDSTAASELEESLFKGKNEKNLKIIKETKSPLILEDTLKYEFWLKVGNSPRSWIGIPILVDNEVKYIINIDSYTPNFYNDDFQGLAEAFSMYASSVIEKNKLIEQLFKTAAFDKLTEVQTRQQLFDELKRNIDRYKRYGVKFSCLMLDLDKFKNINDTYGHNIGDIALKSFAKVIKENLRQSDYIFRFGGDEFIIKLEEAKENEAYLIAKRLKELISSVKITESLNLSTSIGVKEYKGESLEEFLKKLDEALYKAKKSKEGIVISD</sequence>
<dbReference type="PROSITE" id="PS50887">
    <property type="entry name" value="GGDEF"/>
    <property type="match status" value="1"/>
</dbReference>
<dbReference type="PANTHER" id="PTHR45138">
    <property type="entry name" value="REGULATORY COMPONENTS OF SENSORY TRANSDUCTION SYSTEM"/>
    <property type="match status" value="1"/>
</dbReference>
<dbReference type="InterPro" id="IPR000160">
    <property type="entry name" value="GGDEF_dom"/>
</dbReference>
<dbReference type="Gene3D" id="3.30.450.40">
    <property type="match status" value="1"/>
</dbReference>
<gene>
    <name evidence="4" type="ordered locus">CSE_03660</name>
</gene>
<evidence type="ECO:0000313" key="4">
    <source>
        <dbReference type="EMBL" id="BAL80492.1"/>
    </source>
</evidence>
<dbReference type="Gene3D" id="3.30.70.270">
    <property type="match status" value="1"/>
</dbReference>
<dbReference type="EMBL" id="AP012051">
    <property type="protein sequence ID" value="BAL80492.1"/>
    <property type="molecule type" value="Genomic_DNA"/>
</dbReference>
<dbReference type="InterPro" id="IPR050469">
    <property type="entry name" value="Diguanylate_Cyclase"/>
</dbReference>
<dbReference type="SMART" id="SM00267">
    <property type="entry name" value="GGDEF"/>
    <property type="match status" value="1"/>
</dbReference>
<name>A0A7U6GDN5_CALEA</name>
<dbReference type="Pfam" id="PF00990">
    <property type="entry name" value="GGDEF"/>
    <property type="match status" value="1"/>
</dbReference>
<dbReference type="GO" id="GO:0005886">
    <property type="term" value="C:plasma membrane"/>
    <property type="evidence" value="ECO:0007669"/>
    <property type="project" value="TreeGrafter"/>
</dbReference>
<feature type="domain" description="GGDEF" evidence="3">
    <location>
        <begin position="198"/>
        <end position="324"/>
    </location>
</feature>
<proteinExistence type="predicted"/>
<dbReference type="OrthoDB" id="9759607at2"/>
<reference evidence="4 5" key="1">
    <citation type="submission" date="2011-01" db="EMBL/GenBank/DDBJ databases">
        <title>Whole genome sequence of Caldisericum exile AZM16c01.</title>
        <authorList>
            <person name="Narita-Yamada S."/>
            <person name="Kawakoshi A."/>
            <person name="Nakamura S."/>
            <person name="Sasagawa M."/>
            <person name="Fukada J."/>
            <person name="Sekine M."/>
            <person name="Kato Y."/>
            <person name="Fukai R."/>
            <person name="Sasaki K."/>
            <person name="Hanamaki A."/>
            <person name="Narita H."/>
            <person name="Konno Y."/>
            <person name="Mori K."/>
            <person name="Yamazaki S."/>
            <person name="Suzuki K."/>
            <person name="Fujita N."/>
        </authorList>
    </citation>
    <scope>NUCLEOTIDE SEQUENCE [LARGE SCALE GENOMIC DNA]</scope>
    <source>
        <strain evidence="5">DSM 21853 / NBRC 104410 / AZM16c01</strain>
    </source>
</reference>
<comment type="catalytic activity">
    <reaction evidence="2">
        <text>2 GTP = 3',3'-c-di-GMP + 2 diphosphate</text>
        <dbReference type="Rhea" id="RHEA:24898"/>
        <dbReference type="ChEBI" id="CHEBI:33019"/>
        <dbReference type="ChEBI" id="CHEBI:37565"/>
        <dbReference type="ChEBI" id="CHEBI:58805"/>
        <dbReference type="EC" id="2.7.7.65"/>
    </reaction>
</comment>
<dbReference type="PANTHER" id="PTHR45138:SF9">
    <property type="entry name" value="DIGUANYLATE CYCLASE DGCM-RELATED"/>
    <property type="match status" value="1"/>
</dbReference>
<dbReference type="KEGG" id="cex:CSE_03660"/>
<dbReference type="CDD" id="cd01949">
    <property type="entry name" value="GGDEF"/>
    <property type="match status" value="1"/>
</dbReference>
<dbReference type="NCBIfam" id="TIGR00254">
    <property type="entry name" value="GGDEF"/>
    <property type="match status" value="1"/>
</dbReference>
<evidence type="ECO:0000256" key="1">
    <source>
        <dbReference type="ARBA" id="ARBA00012528"/>
    </source>
</evidence>
<dbReference type="InterPro" id="IPR029787">
    <property type="entry name" value="Nucleotide_cyclase"/>
</dbReference>
<dbReference type="GO" id="GO:0052621">
    <property type="term" value="F:diguanylate cyclase activity"/>
    <property type="evidence" value="ECO:0007669"/>
    <property type="project" value="UniProtKB-EC"/>
</dbReference>
<evidence type="ECO:0000256" key="2">
    <source>
        <dbReference type="ARBA" id="ARBA00034247"/>
    </source>
</evidence>
<dbReference type="SUPFAM" id="SSF55781">
    <property type="entry name" value="GAF domain-like"/>
    <property type="match status" value="1"/>
</dbReference>
<evidence type="ECO:0000313" key="5">
    <source>
        <dbReference type="Proteomes" id="UP000004793"/>
    </source>
</evidence>
<dbReference type="FunFam" id="3.30.70.270:FF:000001">
    <property type="entry name" value="Diguanylate cyclase domain protein"/>
    <property type="match status" value="1"/>
</dbReference>